<dbReference type="PROSITE" id="PS50825">
    <property type="entry name" value="HYR"/>
    <property type="match status" value="1"/>
</dbReference>
<evidence type="ECO:0000259" key="6">
    <source>
        <dbReference type="PROSITE" id="PS50825"/>
    </source>
</evidence>
<dbReference type="SMART" id="SM00032">
    <property type="entry name" value="CCP"/>
    <property type="match status" value="2"/>
</dbReference>
<feature type="compositionally biased region" description="Low complexity" evidence="5">
    <location>
        <begin position="209"/>
        <end position="218"/>
    </location>
</feature>
<feature type="region of interest" description="Disordered" evidence="5">
    <location>
        <begin position="320"/>
        <end position="351"/>
    </location>
</feature>
<dbReference type="Proteomes" id="UP000694924">
    <property type="component" value="Unplaced"/>
</dbReference>
<feature type="compositionally biased region" description="Low complexity" evidence="5">
    <location>
        <begin position="166"/>
        <end position="177"/>
    </location>
</feature>
<gene>
    <name evidence="9" type="primary">LOC107071163</name>
</gene>
<reference evidence="9" key="1">
    <citation type="submission" date="2025-08" db="UniProtKB">
        <authorList>
            <consortium name="RefSeq"/>
        </authorList>
    </citation>
    <scope>IDENTIFICATION</scope>
    <source>
        <tissue evidence="9">Whole body</tissue>
    </source>
</reference>
<evidence type="ECO:0000256" key="1">
    <source>
        <dbReference type="ARBA" id="ARBA00022536"/>
    </source>
</evidence>
<dbReference type="Pfam" id="PF14670">
    <property type="entry name" value="FXa_inhibition"/>
    <property type="match status" value="2"/>
</dbReference>
<protein>
    <submittedName>
        <fullName evidence="9">Uncharacterized protein LOC107071163 isoform X1</fullName>
    </submittedName>
</protein>
<dbReference type="PROSITE" id="PS01187">
    <property type="entry name" value="EGF_CA"/>
    <property type="match status" value="3"/>
</dbReference>
<evidence type="ECO:0000259" key="7">
    <source>
        <dbReference type="PROSITE" id="PS50923"/>
    </source>
</evidence>
<dbReference type="PANTHER" id="PTHR24034">
    <property type="entry name" value="EGF-LIKE DOMAIN-CONTAINING PROTEIN"/>
    <property type="match status" value="1"/>
</dbReference>
<feature type="compositionally biased region" description="Basic and acidic residues" evidence="5">
    <location>
        <begin position="259"/>
        <end position="290"/>
    </location>
</feature>
<evidence type="ECO:0000256" key="4">
    <source>
        <dbReference type="PROSITE-ProRule" id="PRU00302"/>
    </source>
</evidence>
<dbReference type="InterPro" id="IPR000742">
    <property type="entry name" value="EGF"/>
</dbReference>
<evidence type="ECO:0000256" key="5">
    <source>
        <dbReference type="SAM" id="MobiDB-lite"/>
    </source>
</evidence>
<proteinExistence type="predicted"/>
<dbReference type="SUPFAM" id="SSF57535">
    <property type="entry name" value="Complement control module/SCR domain"/>
    <property type="match status" value="1"/>
</dbReference>
<dbReference type="Pfam" id="PF00084">
    <property type="entry name" value="Sushi"/>
    <property type="match status" value="2"/>
</dbReference>
<dbReference type="SMART" id="SM00181">
    <property type="entry name" value="EGF"/>
    <property type="match status" value="6"/>
</dbReference>
<dbReference type="Gene3D" id="2.10.70.10">
    <property type="entry name" value="Complement Module, domain 1"/>
    <property type="match status" value="1"/>
</dbReference>
<dbReference type="InterPro" id="IPR049883">
    <property type="entry name" value="NOTCH1_EGF-like"/>
</dbReference>
<keyword evidence="8" id="KW-1185">Reference proteome</keyword>
<dbReference type="InterPro" id="IPR003410">
    <property type="entry name" value="HYR_dom"/>
</dbReference>
<name>A0ABM1IYW6_POLDO</name>
<accession>A0ABM1IYW6</accession>
<dbReference type="SUPFAM" id="SSF57184">
    <property type="entry name" value="Growth factor receptor domain"/>
    <property type="match status" value="1"/>
</dbReference>
<feature type="compositionally biased region" description="Low complexity" evidence="5">
    <location>
        <begin position="501"/>
        <end position="518"/>
    </location>
</feature>
<feature type="domain" description="Sushi" evidence="7">
    <location>
        <begin position="883"/>
        <end position="942"/>
    </location>
</feature>
<comment type="caution">
    <text evidence="4">Lacks conserved residue(s) required for the propagation of feature annotation.</text>
</comment>
<keyword evidence="2" id="KW-0677">Repeat</keyword>
<feature type="compositionally biased region" description="Basic and acidic residues" evidence="5">
    <location>
        <begin position="86"/>
        <end position="99"/>
    </location>
</feature>
<feature type="region of interest" description="Disordered" evidence="5">
    <location>
        <begin position="142"/>
        <end position="295"/>
    </location>
</feature>
<dbReference type="InterPro" id="IPR009030">
    <property type="entry name" value="Growth_fac_rcpt_cys_sf"/>
</dbReference>
<dbReference type="CDD" id="cd00054">
    <property type="entry name" value="EGF_CA"/>
    <property type="match status" value="2"/>
</dbReference>
<dbReference type="PANTHER" id="PTHR24034:SF89">
    <property type="entry name" value="COMPLEMENT COMPONENT C1Q RECEPTOR"/>
    <property type="match status" value="1"/>
</dbReference>
<dbReference type="SUPFAM" id="SSF57196">
    <property type="entry name" value="EGF/Laminin"/>
    <property type="match status" value="4"/>
</dbReference>
<dbReference type="InterPro" id="IPR000436">
    <property type="entry name" value="Sushi_SCR_CCP_dom"/>
</dbReference>
<dbReference type="PROSITE" id="PS50923">
    <property type="entry name" value="SUSHI"/>
    <property type="match status" value="1"/>
</dbReference>
<dbReference type="CDD" id="cd00033">
    <property type="entry name" value="CCP"/>
    <property type="match status" value="1"/>
</dbReference>
<dbReference type="InterPro" id="IPR001881">
    <property type="entry name" value="EGF-like_Ca-bd_dom"/>
</dbReference>
<feature type="compositionally biased region" description="Basic residues" evidence="5">
    <location>
        <begin position="156"/>
        <end position="165"/>
    </location>
</feature>
<keyword evidence="1" id="KW-0245">EGF-like domain</keyword>
<keyword evidence="4" id="KW-0768">Sushi</keyword>
<feature type="region of interest" description="Disordered" evidence="5">
    <location>
        <begin position="480"/>
        <end position="520"/>
    </location>
</feature>
<evidence type="ECO:0000313" key="8">
    <source>
        <dbReference type="Proteomes" id="UP000694924"/>
    </source>
</evidence>
<feature type="compositionally biased region" description="Pro residues" evidence="5">
    <location>
        <begin position="337"/>
        <end position="346"/>
    </location>
</feature>
<evidence type="ECO:0000256" key="2">
    <source>
        <dbReference type="ARBA" id="ARBA00022737"/>
    </source>
</evidence>
<dbReference type="Gene3D" id="2.10.25.10">
    <property type="entry name" value="Laminin"/>
    <property type="match status" value="6"/>
</dbReference>
<feature type="compositionally biased region" description="Basic and acidic residues" evidence="5">
    <location>
        <begin position="184"/>
        <end position="193"/>
    </location>
</feature>
<dbReference type="Pfam" id="PF07645">
    <property type="entry name" value="EGF_CA"/>
    <property type="match status" value="3"/>
</dbReference>
<keyword evidence="3" id="KW-1015">Disulfide bond</keyword>
<dbReference type="Pfam" id="PF02494">
    <property type="entry name" value="HYR"/>
    <property type="match status" value="1"/>
</dbReference>
<feature type="domain" description="HYR" evidence="6">
    <location>
        <begin position="1025"/>
        <end position="1104"/>
    </location>
</feature>
<feature type="region of interest" description="Disordered" evidence="5">
    <location>
        <begin position="76"/>
        <end position="99"/>
    </location>
</feature>
<dbReference type="GeneID" id="107071163"/>
<feature type="compositionally biased region" description="Basic residues" evidence="5">
    <location>
        <begin position="219"/>
        <end position="245"/>
    </location>
</feature>
<dbReference type="RefSeq" id="XP_015185403.1">
    <property type="nucleotide sequence ID" value="XM_015329917.1"/>
</dbReference>
<dbReference type="InterPro" id="IPR035976">
    <property type="entry name" value="Sushi/SCR/CCP_sf"/>
</dbReference>
<evidence type="ECO:0000313" key="9">
    <source>
        <dbReference type="RefSeq" id="XP_015185403.1"/>
    </source>
</evidence>
<organism evidence="8 9">
    <name type="scientific">Polistes dominula</name>
    <name type="common">European paper wasp</name>
    <name type="synonym">Vespa dominula</name>
    <dbReference type="NCBI Taxonomy" id="743375"/>
    <lineage>
        <taxon>Eukaryota</taxon>
        <taxon>Metazoa</taxon>
        <taxon>Ecdysozoa</taxon>
        <taxon>Arthropoda</taxon>
        <taxon>Hexapoda</taxon>
        <taxon>Insecta</taxon>
        <taxon>Pterygota</taxon>
        <taxon>Neoptera</taxon>
        <taxon>Endopterygota</taxon>
        <taxon>Hymenoptera</taxon>
        <taxon>Apocrita</taxon>
        <taxon>Aculeata</taxon>
        <taxon>Vespoidea</taxon>
        <taxon>Vespidae</taxon>
        <taxon>Polistinae</taxon>
        <taxon>Polistini</taxon>
        <taxon>Polistes</taxon>
    </lineage>
</organism>
<sequence length="1105" mass="123940">MCDRRSFRLKRILCVLSFVIGILLPIGYCQNAEPRGSFGSKSIARRMDLLRDTERLDERRFNWDVSLDGEKMLEENTRSLSSLEGTSKDEKDEEEKKKDTVFRLNGENKNVGLHPSEEVRPRASSYLRQTLNTTTMTTTLVGERRRSTNINNDKAKTRKKNRRIKNNNNNNNMQNNNPSYNIDTDIRDNEIKGSGRISQTNVEKLNMDSSVLSSSSSSKKSRYSQTRKFRAERRRRRKNRDRKRNGGGGGGSGGRKRFRQNEDKKDDDERRTSKFKKRLNDPSSMERDHQLFNNNSTNIGTTFLNVKNVSIFGQDSTNNLESFDSTSTGGPSNLRAPPQPPPPPPMTTTTIVNGEKKSLNQVLPSPRRDVYAENVERELSKQLEKEIARSGMINLNDRVLSSSTNHRDNTPLYDDKYKVSNEITVDDRVRFGNSRYDADKMLGYSRTEEDLPILDLENEVLARTMKDYNAYMTSSLKLRQDRPPKFTSPSRLHDQPIVSLTSTTTTTTTTTSSSSSTTNTFDEDNLKGDLSCINGTFLPAPLARHALIKYVKSSVPGHEYLEADYECAPGFYMISTGSRLLCKNRQWIGQVPKCKLKQAPDGVCSEVSCEHVCKEIDGRAVCSCYNGFRLEAYKCIDVNECEENNGGCEYKCVNTPGSFRCECPKGMKQGEDRFTCIDINECLLNNGHGPCQDTCRNLIGGYECSCEGLQDTVLSADNHTCQNAGPCSVNNAGCSHTCLSTMGRVFCLCPDGFMLEDDWKTCQDVDECAVPDLQTEVCRYGCINTQGSYRCAEPMELKDQPIADSLSITCLPGYEVSADGICVDIDECSIDNGGCKEVCENTDGSFFCACDGDEKTLSSDGKTCMNIDNVVCPPLNPAGRGYLMCSRMAGPKSWRGRRKITNHPGTKCFLKCPHGYQLHGEYELTCQSDGNWDGPKHGECVRYSKPRLECPKDVVAELPPGRDEAFVTFDQPSTDLDWFRYVRSKPSWGTRLEANLKVGTHEVNFFARHPVSKKQASCVLRIIVKEGEAPKVKDCPNDIEVTGKNGTSITWTEPIFTDNVQVTRINSNESPGRPFDIGGHRIEYEANDEAGWSSKCVFTLVLRAE</sequence>
<dbReference type="InterPro" id="IPR018097">
    <property type="entry name" value="EGF_Ca-bd_CS"/>
</dbReference>
<dbReference type="InterPro" id="IPR050751">
    <property type="entry name" value="ECM_structural_protein"/>
</dbReference>
<dbReference type="SMART" id="SM00179">
    <property type="entry name" value="EGF_CA"/>
    <property type="match status" value="5"/>
</dbReference>
<evidence type="ECO:0000256" key="3">
    <source>
        <dbReference type="ARBA" id="ARBA00023157"/>
    </source>
</evidence>
<feature type="compositionally biased region" description="Polar residues" evidence="5">
    <location>
        <begin position="320"/>
        <end position="331"/>
    </location>
</feature>